<feature type="chain" id="PRO_5024283520" evidence="2">
    <location>
        <begin position="21"/>
        <end position="196"/>
    </location>
</feature>
<dbReference type="InterPro" id="IPR027385">
    <property type="entry name" value="Beta-barrel_OMP"/>
</dbReference>
<feature type="signal peptide" evidence="2">
    <location>
        <begin position="1"/>
        <end position="20"/>
    </location>
</feature>
<comment type="caution">
    <text evidence="4">The sequence shown here is derived from an EMBL/GenBank/DDBJ whole genome shotgun (WGS) entry which is preliminary data.</text>
</comment>
<dbReference type="Proteomes" id="UP000323136">
    <property type="component" value="Unassembled WGS sequence"/>
</dbReference>
<dbReference type="RefSeq" id="WP_148868564.1">
    <property type="nucleotide sequence ID" value="NZ_VNIA01000001.1"/>
</dbReference>
<dbReference type="AlphaFoldDB" id="A0A5S5DVA4"/>
<dbReference type="Gene3D" id="2.40.160.20">
    <property type="match status" value="1"/>
</dbReference>
<evidence type="ECO:0000256" key="2">
    <source>
        <dbReference type="SAM" id="SignalP"/>
    </source>
</evidence>
<name>A0A5S5DVA4_9FLAO</name>
<evidence type="ECO:0000259" key="3">
    <source>
        <dbReference type="Pfam" id="PF13505"/>
    </source>
</evidence>
<sequence length="196" mass="21706">MVYKKILFVIVFAFCSSLVAQTKNNKWQIGVGASIVKFGEEDAAFIGDQYLFQVPRLNLTAPITENISIDGALSFNTFDIGFITNSAKYFSMDGSVRYRFTNVSESFYPYVFAGGSLVDSERKMTPTLNFGAGATYWFSEGLGINSQLYYKYSLESYESMRSHIQVTIGLVFVIKNLSSGGRSGGSVGGSCYYNQH</sequence>
<organism evidence="4 5">
    <name type="scientific">Tenacibaculum adriaticum</name>
    <dbReference type="NCBI Taxonomy" id="413713"/>
    <lineage>
        <taxon>Bacteria</taxon>
        <taxon>Pseudomonadati</taxon>
        <taxon>Bacteroidota</taxon>
        <taxon>Flavobacteriia</taxon>
        <taxon>Flavobacteriales</taxon>
        <taxon>Flavobacteriaceae</taxon>
        <taxon>Tenacibaculum</taxon>
    </lineage>
</organism>
<evidence type="ECO:0000313" key="5">
    <source>
        <dbReference type="Proteomes" id="UP000323136"/>
    </source>
</evidence>
<keyword evidence="1 2" id="KW-0732">Signal</keyword>
<dbReference type="Pfam" id="PF13505">
    <property type="entry name" value="OMP_b-brl"/>
    <property type="match status" value="1"/>
</dbReference>
<protein>
    <submittedName>
        <fullName evidence="4">Outer membrane protein with beta-barrel domain</fullName>
    </submittedName>
</protein>
<reference evidence="4 5" key="1">
    <citation type="submission" date="2019-07" db="EMBL/GenBank/DDBJ databases">
        <title>Genomic Encyclopedia of Type Strains, Phase IV (KMG-IV): sequencing the most valuable type-strain genomes for metagenomic binning, comparative biology and taxonomic classification.</title>
        <authorList>
            <person name="Goeker M."/>
        </authorList>
    </citation>
    <scope>NUCLEOTIDE SEQUENCE [LARGE SCALE GENOMIC DNA]</scope>
    <source>
        <strain evidence="4 5">DSM 18961</strain>
    </source>
</reference>
<evidence type="ECO:0000313" key="4">
    <source>
        <dbReference type="EMBL" id="TYP99863.1"/>
    </source>
</evidence>
<dbReference type="InterPro" id="IPR011250">
    <property type="entry name" value="OMP/PagP_B-barrel"/>
</dbReference>
<accession>A0A5S5DVA4</accession>
<keyword evidence="5" id="KW-1185">Reference proteome</keyword>
<gene>
    <name evidence="4" type="ORF">C7447_101468</name>
</gene>
<evidence type="ECO:0000256" key="1">
    <source>
        <dbReference type="ARBA" id="ARBA00022729"/>
    </source>
</evidence>
<dbReference type="OrthoDB" id="1190694at2"/>
<dbReference type="SUPFAM" id="SSF56925">
    <property type="entry name" value="OMPA-like"/>
    <property type="match status" value="1"/>
</dbReference>
<dbReference type="EMBL" id="VNIA01000001">
    <property type="protein sequence ID" value="TYP99863.1"/>
    <property type="molecule type" value="Genomic_DNA"/>
</dbReference>
<proteinExistence type="predicted"/>
<feature type="domain" description="Outer membrane protein beta-barrel" evidence="3">
    <location>
        <begin position="8"/>
        <end position="152"/>
    </location>
</feature>